<dbReference type="RefSeq" id="WP_109015606.1">
    <property type="nucleotide sequence ID" value="NZ_BDOQ01000007.1"/>
</dbReference>
<evidence type="ECO:0000313" key="2">
    <source>
        <dbReference type="EMBL" id="GBG14416.1"/>
    </source>
</evidence>
<feature type="region of interest" description="Disordered" evidence="1">
    <location>
        <begin position="1"/>
        <end position="28"/>
    </location>
</feature>
<name>A0A2R5F869_9PROT</name>
<dbReference type="Proteomes" id="UP000245081">
    <property type="component" value="Unassembled WGS sequence"/>
</dbReference>
<dbReference type="EMBL" id="BDOQ01000007">
    <property type="protein sequence ID" value="GBG14416.1"/>
    <property type="molecule type" value="Genomic_DNA"/>
</dbReference>
<dbReference type="AlphaFoldDB" id="A0A2R5F869"/>
<protein>
    <submittedName>
        <fullName evidence="2">Metal ABC transporter permease</fullName>
    </submittedName>
</protein>
<evidence type="ECO:0000313" key="3">
    <source>
        <dbReference type="Proteomes" id="UP000245081"/>
    </source>
</evidence>
<proteinExistence type="predicted"/>
<gene>
    <name evidence="2" type="ORF">NMK_2015</name>
</gene>
<reference evidence="2 3" key="1">
    <citation type="journal article" date="2018" name="Environ. Microbiol.">
        <title>Isolation and genomic characterization of Novimethylophilus kurashikiensis gen. nov. sp. nov., a new lanthanide-dependent methylotrophic species of Methylophilaceae.</title>
        <authorList>
            <person name="Lv H."/>
            <person name="Sahin N."/>
            <person name="Tani A."/>
        </authorList>
    </citation>
    <scope>NUCLEOTIDE SEQUENCE [LARGE SCALE GENOMIC DNA]</scope>
    <source>
        <strain evidence="2 3">La2-4</strain>
    </source>
</reference>
<sequence length="93" mass="10171">MAEETQTERKRGGPTEKMVESAKKAAERHGVALPKGFDTDFDTCKGFLDVYLSKPTPKALSFAESIAKDKGLELPEVARNSAKDLSAWIDANK</sequence>
<organism evidence="2 3">
    <name type="scientific">Novimethylophilus kurashikiensis</name>
    <dbReference type="NCBI Taxonomy" id="1825523"/>
    <lineage>
        <taxon>Bacteria</taxon>
        <taxon>Pseudomonadati</taxon>
        <taxon>Pseudomonadota</taxon>
        <taxon>Betaproteobacteria</taxon>
        <taxon>Nitrosomonadales</taxon>
        <taxon>Methylophilaceae</taxon>
        <taxon>Novimethylophilus</taxon>
    </lineage>
</organism>
<comment type="caution">
    <text evidence="2">The sequence shown here is derived from an EMBL/GenBank/DDBJ whole genome shotgun (WGS) entry which is preliminary data.</text>
</comment>
<keyword evidence="3" id="KW-1185">Reference proteome</keyword>
<evidence type="ECO:0000256" key="1">
    <source>
        <dbReference type="SAM" id="MobiDB-lite"/>
    </source>
</evidence>
<accession>A0A2R5F869</accession>